<dbReference type="EMBL" id="JAUSUD010000004">
    <property type="protein sequence ID" value="MDQ0229952.1"/>
    <property type="molecule type" value="Genomic_DNA"/>
</dbReference>
<gene>
    <name evidence="2" type="ORF">J2S19_001204</name>
</gene>
<evidence type="ECO:0000313" key="2">
    <source>
        <dbReference type="EMBL" id="MDQ0229952.1"/>
    </source>
</evidence>
<dbReference type="Proteomes" id="UP001234495">
    <property type="component" value="Unassembled WGS sequence"/>
</dbReference>
<keyword evidence="1" id="KW-0472">Membrane</keyword>
<proteinExistence type="predicted"/>
<evidence type="ECO:0000313" key="3">
    <source>
        <dbReference type="Proteomes" id="UP001234495"/>
    </source>
</evidence>
<reference evidence="2 3" key="1">
    <citation type="submission" date="2023-07" db="EMBL/GenBank/DDBJ databases">
        <title>Genomic Encyclopedia of Type Strains, Phase IV (KMG-IV): sequencing the most valuable type-strain genomes for metagenomic binning, comparative biology and taxonomic classification.</title>
        <authorList>
            <person name="Goeker M."/>
        </authorList>
    </citation>
    <scope>NUCLEOTIDE SEQUENCE [LARGE SCALE GENOMIC DNA]</scope>
    <source>
        <strain evidence="2 3">DSM 29005</strain>
    </source>
</reference>
<accession>A0ABT9ZCI8</accession>
<name>A0ABT9ZCI8_9BACI</name>
<keyword evidence="3" id="KW-1185">Reference proteome</keyword>
<protein>
    <submittedName>
        <fullName evidence="2">Uncharacterized protein</fullName>
    </submittedName>
</protein>
<feature type="transmembrane region" description="Helical" evidence="1">
    <location>
        <begin position="32"/>
        <end position="53"/>
    </location>
</feature>
<evidence type="ECO:0000256" key="1">
    <source>
        <dbReference type="SAM" id="Phobius"/>
    </source>
</evidence>
<sequence>MLKYIMILLIFIVIYALEAPKLIKNKEKKELLVFSFLLIVGLSLSFVAVLQGFM</sequence>
<comment type="caution">
    <text evidence="2">The sequence shown here is derived from an EMBL/GenBank/DDBJ whole genome shotgun (WGS) entry which is preliminary data.</text>
</comment>
<organism evidence="2 3">
    <name type="scientific">Metabacillus malikii</name>
    <dbReference type="NCBI Taxonomy" id="1504265"/>
    <lineage>
        <taxon>Bacteria</taxon>
        <taxon>Bacillati</taxon>
        <taxon>Bacillota</taxon>
        <taxon>Bacilli</taxon>
        <taxon>Bacillales</taxon>
        <taxon>Bacillaceae</taxon>
        <taxon>Metabacillus</taxon>
    </lineage>
</organism>
<dbReference type="RefSeq" id="WP_307338511.1">
    <property type="nucleotide sequence ID" value="NZ_JAUSUD010000004.1"/>
</dbReference>
<keyword evidence="1" id="KW-0812">Transmembrane</keyword>
<keyword evidence="1" id="KW-1133">Transmembrane helix</keyword>